<dbReference type="InterPro" id="IPR024542">
    <property type="entry name" value="YkvP_N"/>
</dbReference>
<dbReference type="CDD" id="cd10917">
    <property type="entry name" value="CE4_NodB_like_6s_7s"/>
    <property type="match status" value="1"/>
</dbReference>
<dbReference type="InterPro" id="IPR002509">
    <property type="entry name" value="NODB_dom"/>
</dbReference>
<feature type="domain" description="LysM" evidence="4">
    <location>
        <begin position="408"/>
        <end position="451"/>
    </location>
</feature>
<protein>
    <submittedName>
        <fullName evidence="5">Spore protein YkvP</fullName>
    </submittedName>
</protein>
<dbReference type="SUPFAM" id="SSF88713">
    <property type="entry name" value="Glycoside hydrolase/deacetylase"/>
    <property type="match status" value="1"/>
</dbReference>
<dbReference type="PROSITE" id="PS51677">
    <property type="entry name" value="NODB"/>
    <property type="match status" value="1"/>
</dbReference>
<dbReference type="InterPro" id="IPR050248">
    <property type="entry name" value="Polysacc_deacetylase_ArnD"/>
</dbReference>
<dbReference type="InterPro" id="IPR036779">
    <property type="entry name" value="LysM_dom_sf"/>
</dbReference>
<dbReference type="SUPFAM" id="SSF54106">
    <property type="entry name" value="LysM domain"/>
    <property type="match status" value="2"/>
</dbReference>
<dbReference type="SUPFAM" id="SSF53756">
    <property type="entry name" value="UDP-Glycosyltransferase/glycogen phosphorylase"/>
    <property type="match status" value="1"/>
</dbReference>
<dbReference type="InterPro" id="IPR011330">
    <property type="entry name" value="Glyco_hydro/deAcase_b/a-brl"/>
</dbReference>
<proteinExistence type="predicted"/>
<keyword evidence="1" id="KW-0479">Metal-binding</keyword>
<evidence type="ECO:0000259" key="3">
    <source>
        <dbReference type="PROSITE" id="PS51677"/>
    </source>
</evidence>
<reference evidence="5" key="1">
    <citation type="submission" date="2017-04" db="EMBL/GenBank/DDBJ databases">
        <authorList>
            <person name="Afonso C.L."/>
            <person name="Miller P.J."/>
            <person name="Scott M.A."/>
            <person name="Spackman E."/>
            <person name="Goraichik I."/>
            <person name="Dimitrov K.M."/>
            <person name="Suarez D.L."/>
            <person name="Swayne D.E."/>
        </authorList>
    </citation>
    <scope>NUCLEOTIDE SEQUENCE [LARGE SCALE GENOMIC DNA]</scope>
    <source>
        <strain evidence="5">16-00185</strain>
    </source>
</reference>
<dbReference type="CDD" id="cd00118">
    <property type="entry name" value="LysM"/>
    <property type="match status" value="2"/>
</dbReference>
<dbReference type="Proteomes" id="UP000194439">
    <property type="component" value="Unassembled WGS sequence"/>
</dbReference>
<dbReference type="Pfam" id="PF12996">
    <property type="entry name" value="DUF3880"/>
    <property type="match status" value="1"/>
</dbReference>
<feature type="domain" description="NodB homology" evidence="3">
    <location>
        <begin position="474"/>
        <end position="653"/>
    </location>
</feature>
<dbReference type="SMART" id="SM00257">
    <property type="entry name" value="LysM"/>
    <property type="match status" value="2"/>
</dbReference>
<dbReference type="Pfam" id="PF01476">
    <property type="entry name" value="LysM"/>
    <property type="match status" value="2"/>
</dbReference>
<dbReference type="PANTHER" id="PTHR10587:SF133">
    <property type="entry name" value="CHITIN DEACETYLASE 1-RELATED"/>
    <property type="match status" value="1"/>
</dbReference>
<dbReference type="Gene3D" id="3.20.20.370">
    <property type="entry name" value="Glycoside hydrolase/deacetylase"/>
    <property type="match status" value="1"/>
</dbReference>
<dbReference type="Pfam" id="PF01522">
    <property type="entry name" value="Polysacc_deac_1"/>
    <property type="match status" value="1"/>
</dbReference>
<dbReference type="InterPro" id="IPR018392">
    <property type="entry name" value="LysM"/>
</dbReference>
<dbReference type="GO" id="GO:0016810">
    <property type="term" value="F:hydrolase activity, acting on carbon-nitrogen (but not peptide) bonds"/>
    <property type="evidence" value="ECO:0007669"/>
    <property type="project" value="InterPro"/>
</dbReference>
<dbReference type="AlphaFoldDB" id="A0A1Y6AHC6"/>
<dbReference type="EMBL" id="FWZD01000068">
    <property type="protein sequence ID" value="SME35500.1"/>
    <property type="molecule type" value="Genomic_DNA"/>
</dbReference>
<organism evidence="5">
    <name type="scientific">Bacillus mobilis</name>
    <dbReference type="NCBI Taxonomy" id="2026190"/>
    <lineage>
        <taxon>Bacteria</taxon>
        <taxon>Bacillati</taxon>
        <taxon>Bacillota</taxon>
        <taxon>Bacilli</taxon>
        <taxon>Bacillales</taxon>
        <taxon>Bacillaceae</taxon>
        <taxon>Bacillus</taxon>
        <taxon>Bacillus cereus group</taxon>
    </lineage>
</organism>
<dbReference type="Pfam" id="PF13524">
    <property type="entry name" value="Glyco_trans_1_2"/>
    <property type="match status" value="1"/>
</dbReference>
<sequence>MRVLFLESHPMWIHGLPNGFRDAGHKVKVSGPLDKHTIYKLIGDFAPDLVITMGWGPENSSKFKQQLIFECTKKFNIPHVYWATEDPTSTEIFTLPYIQRTRPDFIFTICSDMVEVYKGKGIPAKHLDFGYHPIVHYPVDKDPRYYAPIALVANGYPKKLSYLPEHFRHQSLNTLVKPLLENNIRINFYGRYWDEMKNILGVDIPRDWIQGYIDYTDANKVYSSSDIIIGLQNLPTQLTQRTYEIMGSGGILLTNDIPIINRLFKGGRDLITSSSPEETIELVKYYLQYPEKRNVIKKNALEVVKEHSYQKRAEYIIDILIENGIFNRKRRGYDMKEEPRKTHKQGEFEIYIVRNGDTLFSIANEFKLAVNEVKQLNGLASDIIDTGFPLRISKLDRDKKRKGSGSYDYYTVSYGETLGQISKRFDIPIEKIKIDNKLKSEFIYAGQLLKIDKQFSKDINLPSVLISKGLEGKKVISLTYDAGDSADKTEEILNTLKKHGIQTTMFLTGAWVDKYPELAKRIISDGHEVANHSYSHPDLTKLSYEDIIEELNKTTSCFEKVLGTRGSALFRPPFGTWNRDVLKAVGELGIPYTIHWSIDTIDWKEPPSEAIVTRIMNRVKERDIVLFHLNGKPTAVATDKVITELKRKGYQIVKVSEMLE</sequence>
<accession>A0A1Y6AHC6</accession>
<dbReference type="GO" id="GO:0005975">
    <property type="term" value="P:carbohydrate metabolic process"/>
    <property type="evidence" value="ECO:0007669"/>
    <property type="project" value="InterPro"/>
</dbReference>
<evidence type="ECO:0000256" key="1">
    <source>
        <dbReference type="ARBA" id="ARBA00022723"/>
    </source>
</evidence>
<dbReference type="PANTHER" id="PTHR10587">
    <property type="entry name" value="GLYCOSYL TRANSFERASE-RELATED"/>
    <property type="match status" value="1"/>
</dbReference>
<dbReference type="GO" id="GO:0046872">
    <property type="term" value="F:metal ion binding"/>
    <property type="evidence" value="ECO:0007669"/>
    <property type="project" value="UniProtKB-KW"/>
</dbReference>
<gene>
    <name evidence="5" type="primary">ykvP_1</name>
    <name evidence="5" type="ORF">BACERE00185_04344</name>
</gene>
<dbReference type="Gene3D" id="3.40.50.2000">
    <property type="entry name" value="Glycogen Phosphorylase B"/>
    <property type="match status" value="1"/>
</dbReference>
<evidence type="ECO:0000313" key="5">
    <source>
        <dbReference type="EMBL" id="SME35500.1"/>
    </source>
</evidence>
<dbReference type="Gene3D" id="3.10.350.10">
    <property type="entry name" value="LysM domain"/>
    <property type="match status" value="2"/>
</dbReference>
<dbReference type="RefSeq" id="WP_088029351.1">
    <property type="nucleotide sequence ID" value="NZ_FWZD01000068.1"/>
</dbReference>
<evidence type="ECO:0000259" key="4">
    <source>
        <dbReference type="PROSITE" id="PS51782"/>
    </source>
</evidence>
<evidence type="ECO:0000256" key="2">
    <source>
        <dbReference type="ARBA" id="ARBA00022801"/>
    </source>
</evidence>
<keyword evidence="2" id="KW-0378">Hydrolase</keyword>
<feature type="domain" description="LysM" evidence="4">
    <location>
        <begin position="349"/>
        <end position="392"/>
    </location>
</feature>
<dbReference type="InterPro" id="IPR055259">
    <property type="entry name" value="YkvP/CgeB_Glyco_trans-like"/>
</dbReference>
<dbReference type="GO" id="GO:0016020">
    <property type="term" value="C:membrane"/>
    <property type="evidence" value="ECO:0007669"/>
    <property type="project" value="TreeGrafter"/>
</dbReference>
<dbReference type="PROSITE" id="PS51782">
    <property type="entry name" value="LYSM"/>
    <property type="match status" value="2"/>
</dbReference>
<name>A0A1Y6AHC6_9BACI</name>